<evidence type="ECO:0000259" key="3">
    <source>
        <dbReference type="Pfam" id="PF03981"/>
    </source>
</evidence>
<feature type="compositionally biased region" description="Low complexity" evidence="2">
    <location>
        <begin position="44"/>
        <end position="67"/>
    </location>
</feature>
<dbReference type="PANTHER" id="PTHR12184">
    <property type="entry name" value="UBIQUINOL-CYTOCHROME C REDUCTASE COMPLEX ASSEMBLY FACTOR 1 FAMILY MEMBER"/>
    <property type="match status" value="1"/>
</dbReference>
<sequence>MASKTCASCLRAVQRQTRSSYRTPRFIDRTFATTSTRYAEHPEPNATPASSTAPASANRATASSPAPKAAEPLVSTLKNKFTTYTAYGVTEVLYRECAVQADYSIPQAQDDNAEIPKTEEGEDLGVGEGWWHTELGLKPTFSTWSQVTMLHMYVLAARFRCFPGAQAQPFQQHLLDHFFYDAENKMAVDHAMHSRGMRNKYLKDIYIQWRGLLAAYDEGVVKGDAVLASAIWRNLFKASEDVDIRKLAQITSYMRRLLHSVDSLPDHAIMAGQFKFSSPKDESNVVRLKSPMMDAPFQKGDDLSGKKGE</sequence>
<accession>A0A2T3BGG7</accession>
<organism evidence="4 5">
    <name type="scientific">Amorphotheca resinae ATCC 22711</name>
    <dbReference type="NCBI Taxonomy" id="857342"/>
    <lineage>
        <taxon>Eukaryota</taxon>
        <taxon>Fungi</taxon>
        <taxon>Dikarya</taxon>
        <taxon>Ascomycota</taxon>
        <taxon>Pezizomycotina</taxon>
        <taxon>Leotiomycetes</taxon>
        <taxon>Helotiales</taxon>
        <taxon>Amorphothecaceae</taxon>
        <taxon>Amorphotheca</taxon>
    </lineage>
</organism>
<feature type="domain" description="Ubiquinol-cytochrome c chaperone" evidence="3">
    <location>
        <begin position="134"/>
        <end position="276"/>
    </location>
</feature>
<reference evidence="4 5" key="1">
    <citation type="journal article" date="2018" name="New Phytol.">
        <title>Comparative genomics and transcriptomics depict ericoid mycorrhizal fungi as versatile saprotrophs and plant mutualists.</title>
        <authorList>
            <person name="Martino E."/>
            <person name="Morin E."/>
            <person name="Grelet G.A."/>
            <person name="Kuo A."/>
            <person name="Kohler A."/>
            <person name="Daghino S."/>
            <person name="Barry K.W."/>
            <person name="Cichocki N."/>
            <person name="Clum A."/>
            <person name="Dockter R.B."/>
            <person name="Hainaut M."/>
            <person name="Kuo R.C."/>
            <person name="LaButti K."/>
            <person name="Lindahl B.D."/>
            <person name="Lindquist E.A."/>
            <person name="Lipzen A."/>
            <person name="Khouja H.R."/>
            <person name="Magnuson J."/>
            <person name="Murat C."/>
            <person name="Ohm R.A."/>
            <person name="Singer S.W."/>
            <person name="Spatafora J.W."/>
            <person name="Wang M."/>
            <person name="Veneault-Fourrey C."/>
            <person name="Henrissat B."/>
            <person name="Grigoriev I.V."/>
            <person name="Martin F.M."/>
            <person name="Perotto S."/>
        </authorList>
    </citation>
    <scope>NUCLEOTIDE SEQUENCE [LARGE SCALE GENOMIC DNA]</scope>
    <source>
        <strain evidence="4 5">ATCC 22711</strain>
    </source>
</reference>
<dbReference type="InParanoid" id="A0A2T3BGG7"/>
<name>A0A2T3BGG7_AMORE</name>
<proteinExistence type="inferred from homology"/>
<comment type="similarity">
    <text evidence="1">Belongs to the CBP3 family.</text>
</comment>
<keyword evidence="5" id="KW-1185">Reference proteome</keyword>
<protein>
    <recommendedName>
        <fullName evidence="3">Ubiquinol-cytochrome c chaperone domain-containing protein</fullName>
    </recommendedName>
</protein>
<dbReference type="STRING" id="857342.A0A2T3BGG7"/>
<dbReference type="Pfam" id="PF03981">
    <property type="entry name" value="Ubiq_cyt_C_chap"/>
    <property type="match status" value="1"/>
</dbReference>
<dbReference type="OrthoDB" id="10253878at2759"/>
<dbReference type="InterPro" id="IPR007129">
    <property type="entry name" value="Ubiqinol_cyt_c_chaperone_CPB3"/>
</dbReference>
<dbReference type="AlphaFoldDB" id="A0A2T3BGG7"/>
<dbReference type="GO" id="GO:0005739">
    <property type="term" value="C:mitochondrion"/>
    <property type="evidence" value="ECO:0007669"/>
    <property type="project" value="TreeGrafter"/>
</dbReference>
<evidence type="ECO:0000256" key="1">
    <source>
        <dbReference type="ARBA" id="ARBA00006407"/>
    </source>
</evidence>
<dbReference type="GeneID" id="36576007"/>
<evidence type="ECO:0000313" key="4">
    <source>
        <dbReference type="EMBL" id="PSS28413.1"/>
    </source>
</evidence>
<feature type="region of interest" description="Disordered" evidence="2">
    <location>
        <begin position="32"/>
        <end position="69"/>
    </location>
</feature>
<dbReference type="EMBL" id="KZ679006">
    <property type="protein sequence ID" value="PSS28413.1"/>
    <property type="molecule type" value="Genomic_DNA"/>
</dbReference>
<gene>
    <name evidence="4" type="ORF">M430DRAFT_47419</name>
</gene>
<dbReference type="InterPro" id="IPR021150">
    <property type="entry name" value="Ubiq_cyt_c_chap"/>
</dbReference>
<dbReference type="GO" id="GO:0034551">
    <property type="term" value="P:mitochondrial respiratory chain complex III assembly"/>
    <property type="evidence" value="ECO:0007669"/>
    <property type="project" value="TreeGrafter"/>
</dbReference>
<dbReference type="Proteomes" id="UP000241818">
    <property type="component" value="Unassembled WGS sequence"/>
</dbReference>
<dbReference type="RefSeq" id="XP_024725938.1">
    <property type="nucleotide sequence ID" value="XM_024867926.1"/>
</dbReference>
<dbReference type="PANTHER" id="PTHR12184:SF1">
    <property type="entry name" value="UBIQUINOL-CYTOCHROME-C REDUCTASE COMPLEX ASSEMBLY FACTOR 1"/>
    <property type="match status" value="1"/>
</dbReference>
<evidence type="ECO:0000256" key="2">
    <source>
        <dbReference type="SAM" id="MobiDB-lite"/>
    </source>
</evidence>
<evidence type="ECO:0000313" key="5">
    <source>
        <dbReference type="Proteomes" id="UP000241818"/>
    </source>
</evidence>